<feature type="region of interest" description="Disordered" evidence="7">
    <location>
        <begin position="1"/>
        <end position="28"/>
    </location>
</feature>
<dbReference type="PROSITE" id="PS00129">
    <property type="entry name" value="GLYCOSYL_HYDROL_F31_1"/>
    <property type="match status" value="1"/>
</dbReference>
<dbReference type="InterPro" id="IPR000322">
    <property type="entry name" value="Glyco_hydro_31_TIM"/>
</dbReference>
<evidence type="ECO:0000259" key="10">
    <source>
        <dbReference type="Pfam" id="PF21365"/>
    </source>
</evidence>
<dbReference type="Gene3D" id="3.20.20.80">
    <property type="entry name" value="Glycosidases"/>
    <property type="match status" value="2"/>
</dbReference>
<keyword evidence="12" id="KW-1185">Reference proteome</keyword>
<dbReference type="InterPro" id="IPR017853">
    <property type="entry name" value="GH"/>
</dbReference>
<dbReference type="InterPro" id="IPR013780">
    <property type="entry name" value="Glyco_hydro_b"/>
</dbReference>
<protein>
    <recommendedName>
        <fullName evidence="5">Maltase</fullName>
    </recommendedName>
</protein>
<dbReference type="InterPro" id="IPR011013">
    <property type="entry name" value="Gal_mutarotase_sf_dom"/>
</dbReference>
<evidence type="ECO:0000256" key="7">
    <source>
        <dbReference type="SAM" id="MobiDB-lite"/>
    </source>
</evidence>
<dbReference type="AlphaFoldDB" id="A0A9P3LT85"/>
<dbReference type="GO" id="GO:0030246">
    <property type="term" value="F:carbohydrate binding"/>
    <property type="evidence" value="ECO:0007669"/>
    <property type="project" value="InterPro"/>
</dbReference>
<evidence type="ECO:0000256" key="1">
    <source>
        <dbReference type="ARBA" id="ARBA00007806"/>
    </source>
</evidence>
<dbReference type="Pfam" id="PF01055">
    <property type="entry name" value="Glyco_hydro_31_2nd"/>
    <property type="match status" value="1"/>
</dbReference>
<dbReference type="GO" id="GO:0004553">
    <property type="term" value="F:hydrolase activity, hydrolyzing O-glycosyl compounds"/>
    <property type="evidence" value="ECO:0007669"/>
    <property type="project" value="InterPro"/>
</dbReference>
<evidence type="ECO:0000313" key="11">
    <source>
        <dbReference type="EMBL" id="GJJ69758.1"/>
    </source>
</evidence>
<organism evidence="11 12">
    <name type="scientific">Entomortierella parvispora</name>
    <dbReference type="NCBI Taxonomy" id="205924"/>
    <lineage>
        <taxon>Eukaryota</taxon>
        <taxon>Fungi</taxon>
        <taxon>Fungi incertae sedis</taxon>
        <taxon>Mucoromycota</taxon>
        <taxon>Mortierellomycotina</taxon>
        <taxon>Mortierellomycetes</taxon>
        <taxon>Mortierellales</taxon>
        <taxon>Mortierellaceae</taxon>
        <taxon>Entomortierella</taxon>
    </lineage>
</organism>
<feature type="compositionally biased region" description="Low complexity" evidence="7">
    <location>
        <begin position="14"/>
        <end position="27"/>
    </location>
</feature>
<feature type="domain" description="Glycoside hydrolase family 31 N-terminal" evidence="9">
    <location>
        <begin position="188"/>
        <end position="250"/>
    </location>
</feature>
<dbReference type="PANTHER" id="PTHR22762">
    <property type="entry name" value="ALPHA-GLUCOSIDASE"/>
    <property type="match status" value="1"/>
</dbReference>
<evidence type="ECO:0000256" key="5">
    <source>
        <dbReference type="ARBA" id="ARBA00041343"/>
    </source>
</evidence>
<dbReference type="GO" id="GO:0005975">
    <property type="term" value="P:carbohydrate metabolic process"/>
    <property type="evidence" value="ECO:0007669"/>
    <property type="project" value="InterPro"/>
</dbReference>
<dbReference type="CDD" id="cd06602">
    <property type="entry name" value="GH31_MGAM_SI_GAA"/>
    <property type="match status" value="1"/>
</dbReference>
<comment type="similarity">
    <text evidence="1 6">Belongs to the glycosyl hydrolase 31 family.</text>
</comment>
<reference evidence="11" key="2">
    <citation type="journal article" date="2022" name="Microbiol. Resour. Announc.">
        <title>Whole-Genome Sequence of Entomortierella parvispora E1425, a Mucoromycotan Fungus Associated with Burkholderiaceae-Related Endosymbiotic Bacteria.</title>
        <authorList>
            <person name="Herlambang A."/>
            <person name="Guo Y."/>
            <person name="Takashima Y."/>
            <person name="Narisawa K."/>
            <person name="Ohta H."/>
            <person name="Nishizawa T."/>
        </authorList>
    </citation>
    <scope>NUCLEOTIDE SEQUENCE</scope>
    <source>
        <strain evidence="11">E1425</strain>
    </source>
</reference>
<evidence type="ECO:0000259" key="9">
    <source>
        <dbReference type="Pfam" id="PF13802"/>
    </source>
</evidence>
<dbReference type="EMBL" id="BQFW01000003">
    <property type="protein sequence ID" value="GJJ69758.1"/>
    <property type="molecule type" value="Genomic_DNA"/>
</dbReference>
<dbReference type="InterPro" id="IPR030458">
    <property type="entry name" value="Glyco_hydro_31_AS"/>
</dbReference>
<dbReference type="Proteomes" id="UP000827284">
    <property type="component" value="Unassembled WGS sequence"/>
</dbReference>
<dbReference type="InterPro" id="IPR025887">
    <property type="entry name" value="Glyco_hydro_31_N_dom"/>
</dbReference>
<accession>A0A9P3LT85</accession>
<evidence type="ECO:0000313" key="12">
    <source>
        <dbReference type="Proteomes" id="UP000827284"/>
    </source>
</evidence>
<dbReference type="SUPFAM" id="SSF74650">
    <property type="entry name" value="Galactose mutarotase-like"/>
    <property type="match status" value="1"/>
</dbReference>
<keyword evidence="4 6" id="KW-0326">Glycosidase</keyword>
<evidence type="ECO:0000256" key="6">
    <source>
        <dbReference type="RuleBase" id="RU361185"/>
    </source>
</evidence>
<evidence type="ECO:0000256" key="4">
    <source>
        <dbReference type="ARBA" id="ARBA00023295"/>
    </source>
</evidence>
<feature type="compositionally biased region" description="Acidic residues" evidence="7">
    <location>
        <begin position="965"/>
        <end position="974"/>
    </location>
</feature>
<keyword evidence="3" id="KW-0325">Glycoprotein</keyword>
<feature type="domain" description="Glycoside hydrolase family 31 TIM barrel" evidence="8">
    <location>
        <begin position="296"/>
        <end position="792"/>
    </location>
</feature>
<dbReference type="PANTHER" id="PTHR22762:SF133">
    <property type="entry name" value="P-TYPE DOMAIN-CONTAINING PROTEIN"/>
    <property type="match status" value="1"/>
</dbReference>
<sequence>MTASTDTKSKSKSKSNSNSNSNNISNSTRVLSYAPTDLTHAADYRIAQESPSLLHDTPLPLKPHTPQVLNLELARPATLPRSFGPDPSRLSFTLTAQSPSRLCIEIENAEKTPWRVPDSIVPRYPATSTGEPLDLQYSAYWTDRDSFSPEIRRASTGERLFGGQGMGLTMKDQFLELSTRVGPEQGGGETHLFGLGENVGRFRRQLGTVTTLWARDCPCNEGDNLYGSHPFYLEVLPSGKAHGVLLMSSNGMDILLSPNGDTLTYRVIGGSIELYILTGPTPQSVVQQYTELIGRPCMPPFWSLGMGQCRWGYDTLDKVKTVVAEYQKHNLPLESIWIDIDYMDEYKCFTIDEDRFPLKEFAAFVKELRAQDQHLVMILDPGIKLQYQSGLYEPYDEGVANNLFIKRRIKEGEEFSDGKKHSAGDLVDFVGKVWPGKTTFPDWFHPEAQSYWIKYISEWYRKVPFSGLWIDMNENASFHDGDCSHIESSEDRPVQLSDFSAAEPRDDENEESETVMVQPQHQQQPQHEHAKSTTTKTGNGLDDFNDEKVHVQSNRVHHLQPKDVIAMEERIHDHDIQSRAHGTASVAQSSAQVAKPNQAGMVLAQEKPPVVYRDPNHPPYRINNNSEYADLEYRTVSADAIHHGGVLEYDAHNLSGHMEGIATYSALRELEPSKKPFVLSRSTFVGSGQYVVKWLGDNWSRYSDMRDSIAGLLNFQLFGISMVGADVGGFGDTASEELLIRWHQLGAFYPFVRNHNCIINPPQEPYTSTALSAVTRAYLDVRYRLLPFWYTLFYRSHHDGQMVCSPLWILSPSDKSLLKIDDQFLVGTCVLVSPALEPEQLTVKARFPPGRWYDLHSGFLEVFVQADHTSRIFEIEAPLSKIPVHVRGGHILPRASTRSQSMFLTTTEARKAPLEVVVALDELGRARGEYYHDDDSFRALDGTLVKMRARPGVLTLTSTRATECSGEDQEDQEESVPFSQPPGVRSSFVSVVMIWGVGLDKAVEGLVKRARAGSSSKVDAHLVRVSIVRRPETGTATLQHQRDLRAVPRDEVKVTWSAETAQLQIEMKTAGGLEVRGDEALEVDWADALMA</sequence>
<proteinExistence type="inferred from homology"/>
<dbReference type="OrthoDB" id="5839090at2759"/>
<reference evidence="11" key="1">
    <citation type="submission" date="2021-11" db="EMBL/GenBank/DDBJ databases">
        <authorList>
            <person name="Herlambang A."/>
            <person name="Guo Y."/>
            <person name="Takashima Y."/>
            <person name="Nishizawa T."/>
        </authorList>
    </citation>
    <scope>NUCLEOTIDE SEQUENCE</scope>
    <source>
        <strain evidence="11">E1425</strain>
    </source>
</reference>
<dbReference type="Gene3D" id="2.60.40.1760">
    <property type="entry name" value="glycosyl hydrolase (family 31)"/>
    <property type="match status" value="1"/>
</dbReference>
<dbReference type="SUPFAM" id="SSF51011">
    <property type="entry name" value="Glycosyl hydrolase domain"/>
    <property type="match status" value="1"/>
</dbReference>
<dbReference type="Pfam" id="PF13802">
    <property type="entry name" value="Gal_mutarotas_2"/>
    <property type="match status" value="1"/>
</dbReference>
<feature type="region of interest" description="Disordered" evidence="7">
    <location>
        <begin position="502"/>
        <end position="545"/>
    </location>
</feature>
<comment type="caution">
    <text evidence="11">The sequence shown here is derived from an EMBL/GenBank/DDBJ whole genome shotgun (WGS) entry which is preliminary data.</text>
</comment>
<dbReference type="InterPro" id="IPR048395">
    <property type="entry name" value="Glyco_hydro_31_C"/>
</dbReference>
<evidence type="ECO:0000256" key="2">
    <source>
        <dbReference type="ARBA" id="ARBA00022801"/>
    </source>
</evidence>
<dbReference type="Pfam" id="PF21365">
    <property type="entry name" value="Glyco_hydro_31_3rd"/>
    <property type="match status" value="1"/>
</dbReference>
<gene>
    <name evidence="11" type="ORF">EMPS_02106</name>
</gene>
<dbReference type="CDD" id="cd14752">
    <property type="entry name" value="GH31_N"/>
    <property type="match status" value="1"/>
</dbReference>
<evidence type="ECO:0000259" key="8">
    <source>
        <dbReference type="Pfam" id="PF01055"/>
    </source>
</evidence>
<feature type="region of interest" description="Disordered" evidence="7">
    <location>
        <begin position="960"/>
        <end position="981"/>
    </location>
</feature>
<evidence type="ECO:0000256" key="3">
    <source>
        <dbReference type="ARBA" id="ARBA00023180"/>
    </source>
</evidence>
<name>A0A9P3LT85_9FUNG</name>
<feature type="domain" description="Glycosyl hydrolase family 31 C-terminal" evidence="10">
    <location>
        <begin position="800"/>
        <end position="892"/>
    </location>
</feature>
<keyword evidence="2 6" id="KW-0378">Hydrolase</keyword>
<dbReference type="Gene3D" id="2.60.40.1180">
    <property type="entry name" value="Golgi alpha-mannosidase II"/>
    <property type="match status" value="2"/>
</dbReference>
<dbReference type="SUPFAM" id="SSF51445">
    <property type="entry name" value="(Trans)glycosidases"/>
    <property type="match status" value="1"/>
</dbReference>